<organism evidence="1 2">
    <name type="scientific">Candidatus Komeilibacteria bacterium RIFCSPLOWO2_01_FULL_53_11</name>
    <dbReference type="NCBI Taxonomy" id="1798552"/>
    <lineage>
        <taxon>Bacteria</taxon>
        <taxon>Candidatus Komeiliibacteriota</taxon>
    </lineage>
</organism>
<accession>A0A1G2BR95</accession>
<proteinExistence type="predicted"/>
<comment type="caution">
    <text evidence="1">The sequence shown here is derived from an EMBL/GenBank/DDBJ whole genome shotgun (WGS) entry which is preliminary data.</text>
</comment>
<name>A0A1G2BR95_9BACT</name>
<sequence length="134" mass="15076">MHDGFKLYLSVALTLLFALWSGVATGLALRFRDNLKQRRELNAKTYGFLRSFLRQEMVNDRLRELASVFEMAAQAQAKELSSPTDQAAIDWAEAAMKTAKEAFWDALNGAKLYGFDVQSSVKDYLPTKPRPVVA</sequence>
<dbReference type="AlphaFoldDB" id="A0A1G2BR95"/>
<dbReference type="EMBL" id="MHKN01000037">
    <property type="protein sequence ID" value="OGY91622.1"/>
    <property type="molecule type" value="Genomic_DNA"/>
</dbReference>
<evidence type="ECO:0000313" key="1">
    <source>
        <dbReference type="EMBL" id="OGY91622.1"/>
    </source>
</evidence>
<evidence type="ECO:0000313" key="2">
    <source>
        <dbReference type="Proteomes" id="UP000177349"/>
    </source>
</evidence>
<reference evidence="1 2" key="1">
    <citation type="journal article" date="2016" name="Nat. Commun.">
        <title>Thousands of microbial genomes shed light on interconnected biogeochemical processes in an aquifer system.</title>
        <authorList>
            <person name="Anantharaman K."/>
            <person name="Brown C.T."/>
            <person name="Hug L.A."/>
            <person name="Sharon I."/>
            <person name="Castelle C.J."/>
            <person name="Probst A.J."/>
            <person name="Thomas B.C."/>
            <person name="Singh A."/>
            <person name="Wilkins M.J."/>
            <person name="Karaoz U."/>
            <person name="Brodie E.L."/>
            <person name="Williams K.H."/>
            <person name="Hubbard S.S."/>
            <person name="Banfield J.F."/>
        </authorList>
    </citation>
    <scope>NUCLEOTIDE SEQUENCE [LARGE SCALE GENOMIC DNA]</scope>
</reference>
<gene>
    <name evidence="1" type="ORF">A3B31_00655</name>
</gene>
<dbReference type="Proteomes" id="UP000177349">
    <property type="component" value="Unassembled WGS sequence"/>
</dbReference>
<protein>
    <submittedName>
        <fullName evidence="1">Uncharacterized protein</fullName>
    </submittedName>
</protein>